<gene>
    <name evidence="1" type="ORF">BJ138DRAFT_1100874</name>
</gene>
<dbReference type="EMBL" id="MU267670">
    <property type="protein sequence ID" value="KAH7911703.1"/>
    <property type="molecule type" value="Genomic_DNA"/>
</dbReference>
<comment type="caution">
    <text evidence="1">The sequence shown here is derived from an EMBL/GenBank/DDBJ whole genome shotgun (WGS) entry which is preliminary data.</text>
</comment>
<evidence type="ECO:0000313" key="2">
    <source>
        <dbReference type="Proteomes" id="UP000790377"/>
    </source>
</evidence>
<accession>A0ACB8AFI0</accession>
<protein>
    <submittedName>
        <fullName evidence="1">Isoprenoid synthase domain-containing protein</fullName>
    </submittedName>
</protein>
<proteinExistence type="predicted"/>
<evidence type="ECO:0000313" key="1">
    <source>
        <dbReference type="EMBL" id="KAH7911703.1"/>
    </source>
</evidence>
<keyword evidence="2" id="KW-1185">Reference proteome</keyword>
<dbReference type="Proteomes" id="UP000790377">
    <property type="component" value="Unassembled WGS sequence"/>
</dbReference>
<reference evidence="1" key="1">
    <citation type="journal article" date="2021" name="New Phytol.">
        <title>Evolutionary innovations through gain and loss of genes in the ectomycorrhizal Boletales.</title>
        <authorList>
            <person name="Wu G."/>
            <person name="Miyauchi S."/>
            <person name="Morin E."/>
            <person name="Kuo A."/>
            <person name="Drula E."/>
            <person name="Varga T."/>
            <person name="Kohler A."/>
            <person name="Feng B."/>
            <person name="Cao Y."/>
            <person name="Lipzen A."/>
            <person name="Daum C."/>
            <person name="Hundley H."/>
            <person name="Pangilinan J."/>
            <person name="Johnson J."/>
            <person name="Barry K."/>
            <person name="LaButti K."/>
            <person name="Ng V."/>
            <person name="Ahrendt S."/>
            <person name="Min B."/>
            <person name="Choi I.G."/>
            <person name="Park H."/>
            <person name="Plett J.M."/>
            <person name="Magnuson J."/>
            <person name="Spatafora J.W."/>
            <person name="Nagy L.G."/>
            <person name="Henrissat B."/>
            <person name="Grigoriev I.V."/>
            <person name="Yang Z.L."/>
            <person name="Xu J."/>
            <person name="Martin F.M."/>
        </authorList>
    </citation>
    <scope>NUCLEOTIDE SEQUENCE</scope>
    <source>
        <strain evidence="1">ATCC 28755</strain>
    </source>
</reference>
<sequence length="339" mass="38845">MSSADETPAPTKFILPDLVTDCTYPLRLNPSCYKVARAAERWLLRGAHLSEARSTKFMGLKAGELTSACYPDADAFHLRVCCDFMNWLFNMDDWLDEFDVADTWGMRESCISAFRDPINFQTEKLGGKMSKSFFRRFIKTGGPGCTERFIHTMDLFFIAVVQQADDRANGVVPDLESYITVRRDTSGCKPCFALIEYAARIDLPDEVMAHPCIQSMEEATNDLVTWSNDIFSYNVEQSRHDTHNMIVVLMRERGLDLQGAVDFVGRYCKASIERFERERAAVPSWGEEIDRDVAIYIEGLQNWIVGSLHWSFDSERYFGKEGLKVKEHRIIKLLPKRPL</sequence>
<name>A0ACB8AFI0_9AGAM</name>
<organism evidence="1 2">
    <name type="scientific">Hygrophoropsis aurantiaca</name>
    <dbReference type="NCBI Taxonomy" id="72124"/>
    <lineage>
        <taxon>Eukaryota</taxon>
        <taxon>Fungi</taxon>
        <taxon>Dikarya</taxon>
        <taxon>Basidiomycota</taxon>
        <taxon>Agaricomycotina</taxon>
        <taxon>Agaricomycetes</taxon>
        <taxon>Agaricomycetidae</taxon>
        <taxon>Boletales</taxon>
        <taxon>Coniophorineae</taxon>
        <taxon>Hygrophoropsidaceae</taxon>
        <taxon>Hygrophoropsis</taxon>
    </lineage>
</organism>